<dbReference type="Proteomes" id="UP000253426">
    <property type="component" value="Unassembled WGS sequence"/>
</dbReference>
<protein>
    <submittedName>
        <fullName evidence="1">Putative NUDIX family phosphoesterase</fullName>
    </submittedName>
</protein>
<dbReference type="EMBL" id="QNRR01000008">
    <property type="protein sequence ID" value="RBP40315.1"/>
    <property type="molecule type" value="Genomic_DNA"/>
</dbReference>
<comment type="caution">
    <text evidence="1">The sequence shown here is derived from an EMBL/GenBank/DDBJ whole genome shotgun (WGS) entry which is preliminary data.</text>
</comment>
<evidence type="ECO:0000313" key="2">
    <source>
        <dbReference type="Proteomes" id="UP000253426"/>
    </source>
</evidence>
<organism evidence="1 2">
    <name type="scientific">Roseimicrobium gellanilyticum</name>
    <dbReference type="NCBI Taxonomy" id="748857"/>
    <lineage>
        <taxon>Bacteria</taxon>
        <taxon>Pseudomonadati</taxon>
        <taxon>Verrucomicrobiota</taxon>
        <taxon>Verrucomicrobiia</taxon>
        <taxon>Verrucomicrobiales</taxon>
        <taxon>Verrucomicrobiaceae</taxon>
        <taxon>Roseimicrobium</taxon>
    </lineage>
</organism>
<dbReference type="InterPro" id="IPR015797">
    <property type="entry name" value="NUDIX_hydrolase-like_dom_sf"/>
</dbReference>
<keyword evidence="2" id="KW-1185">Reference proteome</keyword>
<dbReference type="RefSeq" id="WP_113960192.1">
    <property type="nucleotide sequence ID" value="NZ_QNRR01000008.1"/>
</dbReference>
<gene>
    <name evidence="1" type="ORF">DES53_10821</name>
</gene>
<evidence type="ECO:0000313" key="1">
    <source>
        <dbReference type="EMBL" id="RBP40315.1"/>
    </source>
</evidence>
<dbReference type="OrthoDB" id="6398375at2"/>
<accession>A0A366HEQ8</accession>
<dbReference type="SUPFAM" id="SSF55811">
    <property type="entry name" value="Nudix"/>
    <property type="match status" value="1"/>
</dbReference>
<dbReference type="Gene3D" id="3.90.79.10">
    <property type="entry name" value="Nucleoside Triphosphate Pyrophosphohydrolase"/>
    <property type="match status" value="1"/>
</dbReference>
<reference evidence="1 2" key="1">
    <citation type="submission" date="2018-06" db="EMBL/GenBank/DDBJ databases">
        <title>Genomic Encyclopedia of Type Strains, Phase IV (KMG-IV): sequencing the most valuable type-strain genomes for metagenomic binning, comparative biology and taxonomic classification.</title>
        <authorList>
            <person name="Goeker M."/>
        </authorList>
    </citation>
    <scope>NUCLEOTIDE SEQUENCE [LARGE SCALE GENOMIC DNA]</scope>
    <source>
        <strain evidence="1 2">DSM 25532</strain>
    </source>
</reference>
<dbReference type="AlphaFoldDB" id="A0A366HEQ8"/>
<proteinExistence type="predicted"/>
<name>A0A366HEQ8_9BACT</name>
<sequence length="202" mass="22477">MSAEEHILVIPRALFDELGAFQGFQPDAQRYLDAILAPGANFFLPRGPAENDPTHKQIIPYSIFHHQGRYLVYKRGGKSGEKRLVAKQSIGIGGHINPHDEREDSLARTTYFNGVEREITEELRIAGGHTNEVIGLINDDSNEVGQVHLGVVHLFDLETDDVVSNEDAIQDLRFVPLDELVAGRDSLETWSSICVAHLQTRG</sequence>